<evidence type="ECO:0000259" key="4">
    <source>
        <dbReference type="PROSITE" id="PS50956"/>
    </source>
</evidence>
<dbReference type="SUPFAM" id="SSF54909">
    <property type="entry name" value="Dimeric alpha+beta barrel"/>
    <property type="match status" value="1"/>
</dbReference>
<reference evidence="5 6" key="1">
    <citation type="submission" date="2020-08" db="EMBL/GenBank/DDBJ databases">
        <title>Genomic Encyclopedia of Type Strains, Phase IV (KMG-IV): sequencing the most valuable type-strain genomes for metagenomic binning, comparative biology and taxonomic classification.</title>
        <authorList>
            <person name="Goeker M."/>
        </authorList>
    </citation>
    <scope>NUCLEOTIDE SEQUENCE [LARGE SCALE GENOMIC DNA]</scope>
    <source>
        <strain evidence="5 6">DSM 27471</strain>
    </source>
</reference>
<dbReference type="SUPFAM" id="SSF46785">
    <property type="entry name" value="Winged helix' DNA-binding domain"/>
    <property type="match status" value="1"/>
</dbReference>
<dbReference type="InterPro" id="IPR019888">
    <property type="entry name" value="Tscrpt_reg_AsnC-like"/>
</dbReference>
<dbReference type="PRINTS" id="PR00033">
    <property type="entry name" value="HTHASNC"/>
</dbReference>
<dbReference type="GO" id="GO:0005829">
    <property type="term" value="C:cytosol"/>
    <property type="evidence" value="ECO:0007669"/>
    <property type="project" value="TreeGrafter"/>
</dbReference>
<gene>
    <name evidence="5" type="ORF">FHX64_002875</name>
</gene>
<keyword evidence="1" id="KW-0805">Transcription regulation</keyword>
<name>A0A7W5DTB2_9PORP</name>
<evidence type="ECO:0000313" key="6">
    <source>
        <dbReference type="Proteomes" id="UP000544222"/>
    </source>
</evidence>
<dbReference type="GO" id="GO:0043200">
    <property type="term" value="P:response to amino acid"/>
    <property type="evidence" value="ECO:0007669"/>
    <property type="project" value="TreeGrafter"/>
</dbReference>
<protein>
    <submittedName>
        <fullName evidence="5">Lrp/AsnC family transcriptional regulator for asnA, asnC and gidA</fullName>
    </submittedName>
</protein>
<dbReference type="InterPro" id="IPR000485">
    <property type="entry name" value="AsnC-type_HTH_dom"/>
</dbReference>
<dbReference type="InterPro" id="IPR011991">
    <property type="entry name" value="ArsR-like_HTH"/>
</dbReference>
<dbReference type="GO" id="GO:0006355">
    <property type="term" value="P:regulation of DNA-templated transcription"/>
    <property type="evidence" value="ECO:0007669"/>
    <property type="project" value="UniProtKB-ARBA"/>
</dbReference>
<accession>A0A7W5DTB2</accession>
<keyword evidence="6" id="KW-1185">Reference proteome</keyword>
<dbReference type="Pfam" id="PF13404">
    <property type="entry name" value="HTH_AsnC-type"/>
    <property type="match status" value="1"/>
</dbReference>
<dbReference type="Gene3D" id="3.30.70.920">
    <property type="match status" value="1"/>
</dbReference>
<dbReference type="EMBL" id="JACHYB010000002">
    <property type="protein sequence ID" value="MBB3188677.1"/>
    <property type="molecule type" value="Genomic_DNA"/>
</dbReference>
<dbReference type="GO" id="GO:0043565">
    <property type="term" value="F:sequence-specific DNA binding"/>
    <property type="evidence" value="ECO:0007669"/>
    <property type="project" value="InterPro"/>
</dbReference>
<evidence type="ECO:0000256" key="1">
    <source>
        <dbReference type="ARBA" id="ARBA00023015"/>
    </source>
</evidence>
<dbReference type="Proteomes" id="UP000544222">
    <property type="component" value="Unassembled WGS sequence"/>
</dbReference>
<dbReference type="InterPro" id="IPR036388">
    <property type="entry name" value="WH-like_DNA-bd_sf"/>
</dbReference>
<dbReference type="InterPro" id="IPR036390">
    <property type="entry name" value="WH_DNA-bd_sf"/>
</dbReference>
<proteinExistence type="predicted"/>
<evidence type="ECO:0000313" key="5">
    <source>
        <dbReference type="EMBL" id="MBB3188677.1"/>
    </source>
</evidence>
<keyword evidence="2" id="KW-0238">DNA-binding</keyword>
<dbReference type="PANTHER" id="PTHR30154">
    <property type="entry name" value="LEUCINE-RESPONSIVE REGULATORY PROTEIN"/>
    <property type="match status" value="1"/>
</dbReference>
<dbReference type="InterPro" id="IPR019887">
    <property type="entry name" value="Tscrpt_reg_AsnC/Lrp_C"/>
</dbReference>
<evidence type="ECO:0000256" key="2">
    <source>
        <dbReference type="ARBA" id="ARBA00023125"/>
    </source>
</evidence>
<dbReference type="PANTHER" id="PTHR30154:SF34">
    <property type="entry name" value="TRANSCRIPTIONAL REGULATOR AZLB"/>
    <property type="match status" value="1"/>
</dbReference>
<dbReference type="PROSITE" id="PS50956">
    <property type="entry name" value="HTH_ASNC_2"/>
    <property type="match status" value="1"/>
</dbReference>
<dbReference type="SMART" id="SM00344">
    <property type="entry name" value="HTH_ASNC"/>
    <property type="match status" value="1"/>
</dbReference>
<organism evidence="5 6">
    <name type="scientific">Microbacter margulisiae</name>
    <dbReference type="NCBI Taxonomy" id="1350067"/>
    <lineage>
        <taxon>Bacteria</taxon>
        <taxon>Pseudomonadati</taxon>
        <taxon>Bacteroidota</taxon>
        <taxon>Bacteroidia</taxon>
        <taxon>Bacteroidales</taxon>
        <taxon>Porphyromonadaceae</taxon>
        <taxon>Microbacter</taxon>
    </lineage>
</organism>
<dbReference type="AlphaFoldDB" id="A0A7W5DTB2"/>
<keyword evidence="3" id="KW-0804">Transcription</keyword>
<dbReference type="Pfam" id="PF01037">
    <property type="entry name" value="AsnC_trans_reg"/>
    <property type="match status" value="1"/>
</dbReference>
<dbReference type="InterPro" id="IPR011008">
    <property type="entry name" value="Dimeric_a/b-barrel"/>
</dbReference>
<dbReference type="CDD" id="cd00090">
    <property type="entry name" value="HTH_ARSR"/>
    <property type="match status" value="1"/>
</dbReference>
<evidence type="ECO:0000256" key="3">
    <source>
        <dbReference type="ARBA" id="ARBA00023163"/>
    </source>
</evidence>
<feature type="domain" description="HTH asnC-type" evidence="4">
    <location>
        <begin position="5"/>
        <end position="66"/>
    </location>
</feature>
<comment type="caution">
    <text evidence="5">The sequence shown here is derived from an EMBL/GenBank/DDBJ whole genome shotgun (WGS) entry which is preliminary data.</text>
</comment>
<dbReference type="Gene3D" id="1.10.10.10">
    <property type="entry name" value="Winged helix-like DNA-binding domain superfamily/Winged helix DNA-binding domain"/>
    <property type="match status" value="1"/>
</dbReference>
<dbReference type="RefSeq" id="WP_183414409.1">
    <property type="nucleotide sequence ID" value="NZ_JACHYB010000002.1"/>
</dbReference>
<sequence>MGHVLDKLDKKILHFISQNARTPFLEIARECNVSGAAIHQRVQKLMQQGVIRSSEFVIDQYKVGYQTCAYIGIVLKSNVEFQDVVNHIKEIPEVVECHYTTGKYAMFIKIYAKDNRHLLRLLLDKLAVIPGVANTETFQLSLEEIFRRQLSVFGEEVNTEQDKN</sequence>